<evidence type="ECO:0000256" key="1">
    <source>
        <dbReference type="SAM" id="MobiDB-lite"/>
    </source>
</evidence>
<accession>A0ABN9PD71</accession>
<evidence type="ECO:0000313" key="3">
    <source>
        <dbReference type="Proteomes" id="UP001189429"/>
    </source>
</evidence>
<keyword evidence="3" id="KW-1185">Reference proteome</keyword>
<dbReference type="Proteomes" id="UP001189429">
    <property type="component" value="Unassembled WGS sequence"/>
</dbReference>
<proteinExistence type="predicted"/>
<feature type="region of interest" description="Disordered" evidence="1">
    <location>
        <begin position="512"/>
        <end position="534"/>
    </location>
</feature>
<comment type="caution">
    <text evidence="2">The sequence shown here is derived from an EMBL/GenBank/DDBJ whole genome shotgun (WGS) entry which is preliminary data.</text>
</comment>
<gene>
    <name evidence="2" type="ORF">PCOR1329_LOCUS1991</name>
</gene>
<sequence length="628" mass="69422">MAAVVGAPNSLAEEPEVQAETGEPRYTFAMACSIAKGLKIKQLPKCAFSGKQENGVTGKMDLPLTSLDQSSGKMTHVVDVVQSYTDAFDPDEIAGFMAQQMYMNLPGKMKPAAVVVCPFKLQIVMLKEAAAENSCTIIKHYKFDDRQEYDVYGAVCQGVLMKINWGNQVRVGALAFNFMLDKLGGLLQYRWWSFDQNLADRVVSQSEIGVAIDCIRAHTPYNNADLKQTAWTLQELADPDSKINKSVTASKYTHLPIAWGDVELWAQKILEPLIPSLKRKSIIFLGLGGMGKTPLMHALMMALSRFHIKDQGARDTDVVPMFKTATDLDFYRDEPGERWCGCCLDDGDMSDLSVKVFKSFLDVSCREPLTRERWGASKFVQCQPRMMADNEFDASLDPTVALDGRQVRAGAVLGGAADRITNEAFIKMVRPAFPPCSEADLEAIFKRVNVIANTEHYVHARPRGLHTTSTIVTYKSEGSYIAQKAKDVLSVQVKREQEEDFFTMNSELADQTKRNPIDVDATDEPPSKRSRVGDGASSCAAILIENDVFLERSAALAASKECIEVPDLDSEEHAISVDDCEETPISMDDLYEAFMRDANAARADADEDEQAFAGEEEEDVFGFGGSMD</sequence>
<name>A0ABN9PD71_9DINO</name>
<organism evidence="2 3">
    <name type="scientific">Prorocentrum cordatum</name>
    <dbReference type="NCBI Taxonomy" id="2364126"/>
    <lineage>
        <taxon>Eukaryota</taxon>
        <taxon>Sar</taxon>
        <taxon>Alveolata</taxon>
        <taxon>Dinophyceae</taxon>
        <taxon>Prorocentrales</taxon>
        <taxon>Prorocentraceae</taxon>
        <taxon>Prorocentrum</taxon>
    </lineage>
</organism>
<protein>
    <submittedName>
        <fullName evidence="2">Uncharacterized protein</fullName>
    </submittedName>
</protein>
<reference evidence="2" key="1">
    <citation type="submission" date="2023-10" db="EMBL/GenBank/DDBJ databases">
        <authorList>
            <person name="Chen Y."/>
            <person name="Shah S."/>
            <person name="Dougan E. K."/>
            <person name="Thang M."/>
            <person name="Chan C."/>
        </authorList>
    </citation>
    <scope>NUCLEOTIDE SEQUENCE [LARGE SCALE GENOMIC DNA]</scope>
</reference>
<dbReference type="EMBL" id="CAUYUJ010000487">
    <property type="protein sequence ID" value="CAK0790802.1"/>
    <property type="molecule type" value="Genomic_DNA"/>
</dbReference>
<evidence type="ECO:0000313" key="2">
    <source>
        <dbReference type="EMBL" id="CAK0790802.1"/>
    </source>
</evidence>